<feature type="transmembrane region" description="Helical" evidence="1">
    <location>
        <begin position="45"/>
        <end position="62"/>
    </location>
</feature>
<name>A0ABW2Z7M3_9FLAO</name>
<accession>A0ABW2Z7M3</accession>
<keyword evidence="1" id="KW-1133">Transmembrane helix</keyword>
<evidence type="ECO:0000313" key="2">
    <source>
        <dbReference type="EMBL" id="MFD0760900.1"/>
    </source>
</evidence>
<keyword evidence="3" id="KW-1185">Reference proteome</keyword>
<evidence type="ECO:0000256" key="1">
    <source>
        <dbReference type="SAM" id="Phobius"/>
    </source>
</evidence>
<keyword evidence="1" id="KW-0812">Transmembrane</keyword>
<protein>
    <submittedName>
        <fullName evidence="2">Uncharacterized protein</fullName>
    </submittedName>
</protein>
<dbReference type="EMBL" id="JBHTIC010000002">
    <property type="protein sequence ID" value="MFD0760900.1"/>
    <property type="molecule type" value="Genomic_DNA"/>
</dbReference>
<feature type="transmembrane region" description="Helical" evidence="1">
    <location>
        <begin position="12"/>
        <end position="33"/>
    </location>
</feature>
<feature type="transmembrane region" description="Helical" evidence="1">
    <location>
        <begin position="135"/>
        <end position="152"/>
    </location>
</feature>
<keyword evidence="1" id="KW-0472">Membrane</keyword>
<gene>
    <name evidence="2" type="ORF">ACFQZW_02265</name>
</gene>
<feature type="transmembrane region" description="Helical" evidence="1">
    <location>
        <begin position="164"/>
        <end position="183"/>
    </location>
</feature>
<dbReference type="RefSeq" id="WP_298263425.1">
    <property type="nucleotide sequence ID" value="NZ_JBHTIC010000002.1"/>
</dbReference>
<proteinExistence type="predicted"/>
<evidence type="ECO:0000313" key="3">
    <source>
        <dbReference type="Proteomes" id="UP001597032"/>
    </source>
</evidence>
<dbReference type="Proteomes" id="UP001597032">
    <property type="component" value="Unassembled WGS sequence"/>
</dbReference>
<reference evidence="3" key="1">
    <citation type="journal article" date="2019" name="Int. J. Syst. Evol. Microbiol.">
        <title>The Global Catalogue of Microorganisms (GCM) 10K type strain sequencing project: providing services to taxonomists for standard genome sequencing and annotation.</title>
        <authorList>
            <consortium name="The Broad Institute Genomics Platform"/>
            <consortium name="The Broad Institute Genome Sequencing Center for Infectious Disease"/>
            <person name="Wu L."/>
            <person name="Ma J."/>
        </authorList>
    </citation>
    <scope>NUCLEOTIDE SEQUENCE [LARGE SCALE GENOMIC DNA]</scope>
    <source>
        <strain evidence="3">CCUG 60022</strain>
    </source>
</reference>
<feature type="transmembrane region" description="Helical" evidence="1">
    <location>
        <begin position="113"/>
        <end position="130"/>
    </location>
</feature>
<sequence length="189" mass="21891">MTTKDRKTDIILGSLFLILTVGFIVLAMTNKLFFDWVFERHHNQWSWYLRPLFLVPFCYFAFRKKFSGMMISIFALFTSMFWFPKPEIVSKSVVEFLEFEKEYLYGQWNTEKILLTLTIPISFITLGLAFWKRSLVLGVAVIGLMATGKMVWSIENAGESGKSILIPAIAGLFICCGIIYYGFKRLTKK</sequence>
<organism evidence="2 3">
    <name type="scientific">Lutibacter aestuarii</name>
    <dbReference type="NCBI Taxonomy" id="861111"/>
    <lineage>
        <taxon>Bacteria</taxon>
        <taxon>Pseudomonadati</taxon>
        <taxon>Bacteroidota</taxon>
        <taxon>Flavobacteriia</taxon>
        <taxon>Flavobacteriales</taxon>
        <taxon>Flavobacteriaceae</taxon>
        <taxon>Lutibacter</taxon>
    </lineage>
</organism>
<comment type="caution">
    <text evidence="2">The sequence shown here is derived from an EMBL/GenBank/DDBJ whole genome shotgun (WGS) entry which is preliminary data.</text>
</comment>
<feature type="transmembrane region" description="Helical" evidence="1">
    <location>
        <begin position="67"/>
        <end position="84"/>
    </location>
</feature>